<evidence type="ECO:0000313" key="6">
    <source>
        <dbReference type="EMBL" id="MDC5697179.1"/>
    </source>
</evidence>
<comment type="caution">
    <text evidence="6">The sequence shown here is derived from an EMBL/GenBank/DDBJ whole genome shotgun (WGS) entry which is preliminary data.</text>
</comment>
<dbReference type="Pfam" id="PF12833">
    <property type="entry name" value="HTH_18"/>
    <property type="match status" value="1"/>
</dbReference>
<keyword evidence="7" id="KW-1185">Reference proteome</keyword>
<dbReference type="PROSITE" id="PS00041">
    <property type="entry name" value="HTH_ARAC_FAMILY_1"/>
    <property type="match status" value="1"/>
</dbReference>
<gene>
    <name evidence="6" type="ORF">OO014_07900</name>
</gene>
<dbReference type="Pfam" id="PF12852">
    <property type="entry name" value="Cupin_6"/>
    <property type="match status" value="1"/>
</dbReference>
<proteinExistence type="predicted"/>
<dbReference type="EMBL" id="JAPFQL010000027">
    <property type="protein sequence ID" value="MDC5697179.1"/>
    <property type="molecule type" value="Genomic_DNA"/>
</dbReference>
<evidence type="ECO:0000256" key="4">
    <source>
        <dbReference type="SAM" id="MobiDB-lite"/>
    </source>
</evidence>
<keyword evidence="2" id="KW-0238">DNA-binding</keyword>
<accession>A0ABT5GGG1</accession>
<evidence type="ECO:0000256" key="2">
    <source>
        <dbReference type="ARBA" id="ARBA00023125"/>
    </source>
</evidence>
<dbReference type="SMART" id="SM00342">
    <property type="entry name" value="HTH_ARAC"/>
    <property type="match status" value="1"/>
</dbReference>
<dbReference type="PROSITE" id="PS01124">
    <property type="entry name" value="HTH_ARAC_FAMILY_2"/>
    <property type="match status" value="1"/>
</dbReference>
<dbReference type="PANTHER" id="PTHR46796">
    <property type="entry name" value="HTH-TYPE TRANSCRIPTIONAL ACTIVATOR RHAS-RELATED"/>
    <property type="match status" value="1"/>
</dbReference>
<dbReference type="Proteomes" id="UP001150259">
    <property type="component" value="Unassembled WGS sequence"/>
</dbReference>
<evidence type="ECO:0000259" key="5">
    <source>
        <dbReference type="PROSITE" id="PS01124"/>
    </source>
</evidence>
<evidence type="ECO:0000256" key="3">
    <source>
        <dbReference type="ARBA" id="ARBA00023163"/>
    </source>
</evidence>
<evidence type="ECO:0000313" key="7">
    <source>
        <dbReference type="Proteomes" id="UP001150259"/>
    </source>
</evidence>
<dbReference type="PANTHER" id="PTHR46796:SF13">
    <property type="entry name" value="HTH-TYPE TRANSCRIPTIONAL ACTIVATOR RHAS"/>
    <property type="match status" value="1"/>
</dbReference>
<evidence type="ECO:0000256" key="1">
    <source>
        <dbReference type="ARBA" id="ARBA00023015"/>
    </source>
</evidence>
<keyword evidence="1" id="KW-0805">Transcription regulation</keyword>
<reference evidence="6 7" key="1">
    <citation type="submission" date="2022-11" db="EMBL/GenBank/DDBJ databases">
        <title>Anaerobic phenanthrene biodegradation by a DNRA strain PheN6.</title>
        <authorList>
            <person name="Zhang Z."/>
        </authorList>
    </citation>
    <scope>NUCLEOTIDE SEQUENCE [LARGE SCALE GENOMIC DNA]</scope>
    <source>
        <strain evidence="6 7">PheN6</strain>
    </source>
</reference>
<keyword evidence="3" id="KW-0804">Transcription</keyword>
<feature type="domain" description="HTH araC/xylS-type" evidence="5">
    <location>
        <begin position="214"/>
        <end position="312"/>
    </location>
</feature>
<dbReference type="InterPro" id="IPR032783">
    <property type="entry name" value="AraC_lig"/>
</dbReference>
<dbReference type="InterPro" id="IPR018062">
    <property type="entry name" value="HTH_AraC-typ_CS"/>
</dbReference>
<organism evidence="6 7">
    <name type="scientific">Intrasporangium calvum</name>
    <dbReference type="NCBI Taxonomy" id="53358"/>
    <lineage>
        <taxon>Bacteria</taxon>
        <taxon>Bacillati</taxon>
        <taxon>Actinomycetota</taxon>
        <taxon>Actinomycetes</taxon>
        <taxon>Micrococcales</taxon>
        <taxon>Intrasporangiaceae</taxon>
        <taxon>Intrasporangium</taxon>
    </lineage>
</organism>
<dbReference type="RefSeq" id="WP_272461754.1">
    <property type="nucleotide sequence ID" value="NZ_JAPFQL010000027.1"/>
</dbReference>
<feature type="region of interest" description="Disordered" evidence="4">
    <location>
        <begin position="312"/>
        <end position="332"/>
    </location>
</feature>
<dbReference type="InterPro" id="IPR018060">
    <property type="entry name" value="HTH_AraC"/>
</dbReference>
<name>A0ABT5GGG1_9MICO</name>
<dbReference type="Gene3D" id="1.10.10.60">
    <property type="entry name" value="Homeodomain-like"/>
    <property type="match status" value="2"/>
</dbReference>
<dbReference type="InterPro" id="IPR009057">
    <property type="entry name" value="Homeodomain-like_sf"/>
</dbReference>
<sequence>MDLLAAALDGHRARGAHVLHVEMEAPWSIAVADEATLGLVLVVRGEGWLERDGHPPVMLRPGDAAITTAGLAYTFAHAPGVPPTIVIGPEETSRDLVGRELCVELSTGLRRWGTAEHGEDAFVTATYGLPGQVTGRLLESLPDVVVVRAQDRSAGGHTLVEALVDELERDLPGQDVVIDRLVDLILIGTLRAWFARPDAAPPRWWLAEADPVAGPALRAMHADPGRAWTLDSLARQANVSRATLARRFTEVAGEPPIAYLTRWRLMLAAELLVETDATVEQIAHRVGYQSAFAFSAAFRRVHDASPRTFRRGRAPSRVVDDGRGPGGIPSVL</sequence>
<dbReference type="SUPFAM" id="SSF46689">
    <property type="entry name" value="Homeodomain-like"/>
    <property type="match status" value="2"/>
</dbReference>
<dbReference type="InterPro" id="IPR050204">
    <property type="entry name" value="AraC_XylS_family_regulators"/>
</dbReference>
<protein>
    <submittedName>
        <fullName evidence="6">AraC family transcriptional regulator</fullName>
    </submittedName>
</protein>